<geneLocation type="mitochondrion" evidence="9"/>
<evidence type="ECO:0000259" key="8">
    <source>
        <dbReference type="Pfam" id="PF00361"/>
    </source>
</evidence>
<evidence type="ECO:0000256" key="3">
    <source>
        <dbReference type="ARBA" id="ARBA00022692"/>
    </source>
</evidence>
<dbReference type="Pfam" id="PF00361">
    <property type="entry name" value="Proton_antipo_M"/>
    <property type="match status" value="1"/>
</dbReference>
<keyword evidence="9" id="KW-0496">Mitochondrion</keyword>
<feature type="transmembrane region" description="Helical" evidence="7">
    <location>
        <begin position="294"/>
        <end position="310"/>
    </location>
</feature>
<name>A0A0S2IBV2_9CNID</name>
<dbReference type="InterPro" id="IPR001750">
    <property type="entry name" value="ND/Mrp_TM"/>
</dbReference>
<feature type="domain" description="NADH:quinone oxidoreductase/Mrp antiporter transmembrane" evidence="8">
    <location>
        <begin position="100"/>
        <end position="380"/>
    </location>
</feature>
<feature type="transmembrane region" description="Helical" evidence="7">
    <location>
        <begin position="263"/>
        <end position="282"/>
    </location>
</feature>
<sequence>MNFHVLDILLFFLLLIYLIRNYNQKLLIIFLFFIIIWTFFKLNSYYNYLNYFSFSSWKVIFSLPLLVSFIVISLTLKDDRKEILFLFLFVYLGSLIILYSDNLLIIYLGLEVQTFSLFILIGKNRNSIKGSEASLKYFVLGSLSSGIYLLGLSLLFFYNTELNLININILYDYNSYLSYIPSILILLSLFFKLSLFPLHFWIPDIYEGSSWEVIGFLATIPKISIITIVIRLFSFSDFYLVCGIFSIIIGTLGALNQTKLKRFLAYSSISHLGFIILGFGFLSKSGYESSLIYLYIYLIGSLVIFLLVYLTKFSKNSYLIELSNNNINNKIYSLTWIIILLSVGAIPPLSGFISKWFIFNVALNESYILILMVSILFSIISVGYYLRIVKILYFQKKSSYIIWNYILLKENINYNIQSYLLGLGLYFTIFFIFHPLPLFYLINLNLSYLL</sequence>
<feature type="transmembrane region" description="Helical" evidence="7">
    <location>
        <begin position="213"/>
        <end position="232"/>
    </location>
</feature>
<comment type="catalytic activity">
    <reaction evidence="6">
        <text>a ubiquinone + NADH + 5 H(+)(in) = a ubiquinol + NAD(+) + 4 H(+)(out)</text>
        <dbReference type="Rhea" id="RHEA:29091"/>
        <dbReference type="Rhea" id="RHEA-COMP:9565"/>
        <dbReference type="Rhea" id="RHEA-COMP:9566"/>
        <dbReference type="ChEBI" id="CHEBI:15378"/>
        <dbReference type="ChEBI" id="CHEBI:16389"/>
        <dbReference type="ChEBI" id="CHEBI:17976"/>
        <dbReference type="ChEBI" id="CHEBI:57540"/>
        <dbReference type="ChEBI" id="CHEBI:57945"/>
        <dbReference type="EC" id="7.1.1.2"/>
    </reaction>
</comment>
<accession>A0A0S2IBV2</accession>
<proteinExistence type="predicted"/>
<feature type="transmembrane region" description="Helical" evidence="7">
    <location>
        <begin position="178"/>
        <end position="201"/>
    </location>
</feature>
<feature type="transmembrane region" description="Helical" evidence="7">
    <location>
        <begin position="238"/>
        <end position="256"/>
    </location>
</feature>
<evidence type="ECO:0000313" key="9">
    <source>
        <dbReference type="EMBL" id="ALO20815.1"/>
    </source>
</evidence>
<dbReference type="EMBL" id="KT809336">
    <property type="protein sequence ID" value="ALO20815.1"/>
    <property type="molecule type" value="Genomic_DNA"/>
</dbReference>
<dbReference type="EC" id="7.1.1.2" evidence="2"/>
<feature type="transmembrane region" description="Helical" evidence="7">
    <location>
        <begin position="366"/>
        <end position="386"/>
    </location>
</feature>
<dbReference type="AlphaFoldDB" id="A0A0S2IBV2"/>
<reference evidence="9" key="1">
    <citation type="submission" date="2015-09" db="EMBL/GenBank/DDBJ databases">
        <title>Phylogenetic analysis of higher-level relationships within Hydroidolina (Cnidaria: Hydrozoa) using mitochondrial genome data and insight into their mitochondrial transcription.</title>
        <authorList>
            <person name="Kayal E."/>
            <person name="Bentlage B."/>
            <person name="Cartwright P."/>
            <person name="Yanagihara A."/>
            <person name="Lindsay D.J."/>
            <person name="Hopcroft R."/>
            <person name="Collins A.G."/>
        </authorList>
    </citation>
    <scope>NUCLEOTIDE SEQUENCE</scope>
</reference>
<protein>
    <recommendedName>
        <fullName evidence="2">NADH:ubiquinone reductase (H(+)-translocating)</fullName>
        <ecNumber evidence="2">7.1.1.2</ecNumber>
    </recommendedName>
</protein>
<comment type="subcellular location">
    <subcellularLocation>
        <location evidence="1">Membrane</location>
        <topology evidence="1">Multi-pass membrane protein</topology>
    </subcellularLocation>
</comment>
<keyword evidence="4 7" id="KW-1133">Transmembrane helix</keyword>
<feature type="transmembrane region" description="Helical" evidence="7">
    <location>
        <begin position="419"/>
        <end position="442"/>
    </location>
</feature>
<feature type="transmembrane region" description="Helical" evidence="7">
    <location>
        <begin position="83"/>
        <end position="99"/>
    </location>
</feature>
<feature type="transmembrane region" description="Helical" evidence="7">
    <location>
        <begin position="134"/>
        <end position="158"/>
    </location>
</feature>
<feature type="transmembrane region" description="Helical" evidence="7">
    <location>
        <begin position="105"/>
        <end position="122"/>
    </location>
</feature>
<evidence type="ECO:0000256" key="1">
    <source>
        <dbReference type="ARBA" id="ARBA00004141"/>
    </source>
</evidence>
<evidence type="ECO:0000256" key="5">
    <source>
        <dbReference type="ARBA" id="ARBA00023136"/>
    </source>
</evidence>
<feature type="transmembrane region" description="Helical" evidence="7">
    <location>
        <begin position="29"/>
        <end position="48"/>
    </location>
</feature>
<evidence type="ECO:0000256" key="2">
    <source>
        <dbReference type="ARBA" id="ARBA00012944"/>
    </source>
</evidence>
<evidence type="ECO:0000256" key="4">
    <source>
        <dbReference type="ARBA" id="ARBA00022989"/>
    </source>
</evidence>
<feature type="transmembrane region" description="Helical" evidence="7">
    <location>
        <begin position="331"/>
        <end position="354"/>
    </location>
</feature>
<dbReference type="GO" id="GO:0008137">
    <property type="term" value="F:NADH dehydrogenase (ubiquinone) activity"/>
    <property type="evidence" value="ECO:0007669"/>
    <property type="project" value="UniProtKB-EC"/>
</dbReference>
<dbReference type="GO" id="GO:0016020">
    <property type="term" value="C:membrane"/>
    <property type="evidence" value="ECO:0007669"/>
    <property type="project" value="UniProtKB-SubCell"/>
</dbReference>
<keyword evidence="3 7" id="KW-0812">Transmembrane</keyword>
<keyword evidence="5 7" id="KW-0472">Membrane</keyword>
<evidence type="ECO:0000256" key="6">
    <source>
        <dbReference type="ARBA" id="ARBA00049551"/>
    </source>
</evidence>
<organism evidence="9">
    <name type="scientific">Eudendrium capillare</name>
    <dbReference type="NCBI Taxonomy" id="308571"/>
    <lineage>
        <taxon>Eukaryota</taxon>
        <taxon>Metazoa</taxon>
        <taxon>Cnidaria</taxon>
        <taxon>Hydrozoa</taxon>
        <taxon>Hydroidolina</taxon>
        <taxon>Anthoathecata</taxon>
        <taxon>Filifera</taxon>
        <taxon>Eudendriidae</taxon>
        <taxon>Eudendrium</taxon>
    </lineage>
</organism>
<feature type="transmembrane region" description="Helical" evidence="7">
    <location>
        <begin position="54"/>
        <end position="76"/>
    </location>
</feature>
<dbReference type="PANTHER" id="PTHR22773">
    <property type="entry name" value="NADH DEHYDROGENASE"/>
    <property type="match status" value="1"/>
</dbReference>
<gene>
    <name evidence="9" type="primary">nad2</name>
</gene>
<evidence type="ECO:0000256" key="7">
    <source>
        <dbReference type="SAM" id="Phobius"/>
    </source>
</evidence>
<feature type="transmembrane region" description="Helical" evidence="7">
    <location>
        <begin position="6"/>
        <end position="22"/>
    </location>
</feature>